<dbReference type="InterPro" id="IPR001199">
    <property type="entry name" value="Cyt_B5-like_heme/steroid-bd"/>
</dbReference>
<dbReference type="SUPFAM" id="SSF55856">
    <property type="entry name" value="Cytochrome b5-like heme/steroid binding domain"/>
    <property type="match status" value="1"/>
</dbReference>
<evidence type="ECO:0000256" key="3">
    <source>
        <dbReference type="ARBA" id="ARBA00039568"/>
    </source>
</evidence>
<dbReference type="Proteomes" id="UP000001554">
    <property type="component" value="Chromosome 11"/>
</dbReference>
<feature type="domain" description="Cytochrome b5 heme-binding" evidence="6">
    <location>
        <begin position="55"/>
        <end position="151"/>
    </location>
</feature>
<dbReference type="Pfam" id="PF00173">
    <property type="entry name" value="Cyt-b5"/>
    <property type="match status" value="1"/>
</dbReference>
<dbReference type="KEGG" id="bfo:118426163"/>
<protein>
    <recommendedName>
        <fullName evidence="3">Neuferricin</fullName>
    </recommendedName>
    <alternativeName>
        <fullName evidence="4">Cytochrome b5 domain-containing protein 2</fullName>
    </alternativeName>
</protein>
<evidence type="ECO:0000256" key="5">
    <source>
        <dbReference type="SAM" id="MobiDB-lite"/>
    </source>
</evidence>
<name>A0A9J7LYW1_BRAFL</name>
<organism evidence="7 8">
    <name type="scientific">Branchiostoma floridae</name>
    <name type="common">Florida lancelet</name>
    <name type="synonym">Amphioxus</name>
    <dbReference type="NCBI Taxonomy" id="7739"/>
    <lineage>
        <taxon>Eukaryota</taxon>
        <taxon>Metazoa</taxon>
        <taxon>Chordata</taxon>
        <taxon>Cephalochordata</taxon>
        <taxon>Leptocardii</taxon>
        <taxon>Amphioxiformes</taxon>
        <taxon>Branchiostomatidae</taxon>
        <taxon>Branchiostoma</taxon>
    </lineage>
</organism>
<dbReference type="PANTHER" id="PTHR10281">
    <property type="entry name" value="MEMBRANE-ASSOCIATED PROGESTERONE RECEPTOR COMPONENT-RELATED"/>
    <property type="match status" value="1"/>
</dbReference>
<keyword evidence="7" id="KW-1185">Reference proteome</keyword>
<evidence type="ECO:0000256" key="2">
    <source>
        <dbReference type="ARBA" id="ARBA00038357"/>
    </source>
</evidence>
<evidence type="ECO:0000313" key="8">
    <source>
        <dbReference type="RefSeq" id="XP_035691318.1"/>
    </source>
</evidence>
<dbReference type="Gene3D" id="3.10.120.10">
    <property type="entry name" value="Cytochrome b5-like heme/steroid binding domain"/>
    <property type="match status" value="1"/>
</dbReference>
<dbReference type="GO" id="GO:0012505">
    <property type="term" value="C:endomembrane system"/>
    <property type="evidence" value="ECO:0000318"/>
    <property type="project" value="GO_Central"/>
</dbReference>
<comment type="function">
    <text evidence="1">Heme-binding protein which promotes neuronal but not astrocyte differentiation.</text>
</comment>
<evidence type="ECO:0000313" key="7">
    <source>
        <dbReference type="Proteomes" id="UP000001554"/>
    </source>
</evidence>
<dbReference type="InterPro" id="IPR036400">
    <property type="entry name" value="Cyt_B5-like_heme/steroid_sf"/>
</dbReference>
<dbReference type="InterPro" id="IPR050577">
    <property type="entry name" value="MAPR/NEUFC/NENF-like"/>
</dbReference>
<evidence type="ECO:0000256" key="1">
    <source>
        <dbReference type="ARBA" id="ARBA00037690"/>
    </source>
</evidence>
<evidence type="ECO:0000256" key="4">
    <source>
        <dbReference type="ARBA" id="ARBA00042241"/>
    </source>
</evidence>
<comment type="similarity">
    <text evidence="2">Belongs to the cytochrome b5 family. MAPR subfamily.</text>
</comment>
<dbReference type="SMART" id="SM01117">
    <property type="entry name" value="Cyt-b5"/>
    <property type="match status" value="1"/>
</dbReference>
<evidence type="ECO:0000259" key="6">
    <source>
        <dbReference type="SMART" id="SM01117"/>
    </source>
</evidence>
<reference evidence="7" key="1">
    <citation type="journal article" date="2020" name="Nat. Ecol. Evol.">
        <title>Deeply conserved synteny resolves early events in vertebrate evolution.</title>
        <authorList>
            <person name="Simakov O."/>
            <person name="Marletaz F."/>
            <person name="Yue J.X."/>
            <person name="O'Connell B."/>
            <person name="Jenkins J."/>
            <person name="Brandt A."/>
            <person name="Calef R."/>
            <person name="Tung C.H."/>
            <person name="Huang T.K."/>
            <person name="Schmutz J."/>
            <person name="Satoh N."/>
            <person name="Yu J.K."/>
            <person name="Putnam N.H."/>
            <person name="Green R.E."/>
            <person name="Rokhsar D.S."/>
        </authorList>
    </citation>
    <scope>NUCLEOTIDE SEQUENCE [LARGE SCALE GENOMIC DNA]</scope>
    <source>
        <strain evidence="7">S238N-H82</strain>
    </source>
</reference>
<dbReference type="RefSeq" id="XP_035691318.1">
    <property type="nucleotide sequence ID" value="XM_035835425.1"/>
</dbReference>
<gene>
    <name evidence="8" type="primary">LOC118426163</name>
</gene>
<dbReference type="OrthoDB" id="10257697at2759"/>
<reference evidence="8" key="2">
    <citation type="submission" date="2025-08" db="UniProtKB">
        <authorList>
            <consortium name="RefSeq"/>
        </authorList>
    </citation>
    <scope>IDENTIFICATION</scope>
    <source>
        <strain evidence="8">S238N-H82</strain>
        <tissue evidence="8">Testes</tissue>
    </source>
</reference>
<dbReference type="PANTHER" id="PTHR10281:SF4">
    <property type="entry name" value="NEUFERRICIN"/>
    <property type="match status" value="1"/>
</dbReference>
<dbReference type="GeneID" id="118426163"/>
<dbReference type="AlphaFoldDB" id="A0A9J7LYW1"/>
<dbReference type="GO" id="GO:0016020">
    <property type="term" value="C:membrane"/>
    <property type="evidence" value="ECO:0000318"/>
    <property type="project" value="GO_Central"/>
</dbReference>
<proteinExistence type="inferred from homology"/>
<accession>A0A9J7LYW1</accession>
<sequence length="281" mass="30961">MGLLGSSVSLLGVLLAVLGYLVWTGADLGPLNPLAQVVKPYLERFSTEEPPERLFTPQQLSKYTAKSGSPELYLAIMGKVFDVTKGERVYGLNGGYSFFVGRDGTRAFVTGEFTEAGLIDTVDGLGWRDLLGIEEWVQRYEKDYTYVGKLIGRYYDEEGNPTKELLDVDEKMKTAHSEKNAVEEHKRNFPPCDSMYTEEDGPKFVCTKESGGIERDWVGVPRKLYTEAGSDKYRCICVKNTGPPAGDPGAAQHSDRGDLDNPLVNLQEFDGCASDASACKP</sequence>
<dbReference type="OMA" id="GHKHYGP"/>
<feature type="region of interest" description="Disordered" evidence="5">
    <location>
        <begin position="243"/>
        <end position="262"/>
    </location>
</feature>